<dbReference type="Proteomes" id="UP000316079">
    <property type="component" value="Unassembled WGS sequence"/>
</dbReference>
<keyword evidence="4" id="KW-0472">Membrane</keyword>
<keyword evidence="3" id="KW-0342">GTP-binding</keyword>
<evidence type="ECO:0000259" key="5">
    <source>
        <dbReference type="PROSITE" id="PS51720"/>
    </source>
</evidence>
<dbReference type="FunFam" id="3.40.50.300:FF:000366">
    <property type="entry name" value="GTPase, IMAP family member 2"/>
    <property type="match status" value="1"/>
</dbReference>
<feature type="transmembrane region" description="Helical" evidence="4">
    <location>
        <begin position="427"/>
        <end position="448"/>
    </location>
</feature>
<evidence type="ECO:0000256" key="2">
    <source>
        <dbReference type="ARBA" id="ARBA00022741"/>
    </source>
</evidence>
<dbReference type="InterPro" id="IPR027417">
    <property type="entry name" value="P-loop_NTPase"/>
</dbReference>
<evidence type="ECO:0000256" key="4">
    <source>
        <dbReference type="SAM" id="Phobius"/>
    </source>
</evidence>
<accession>A0A553QEL8</accession>
<sequence>MGPARSLQEWDSGHDVGGAIVGGAWSAEWRREGHQGEEELVVPVERESWGSDLGVMERVSDSPLTPPHRLCSRVPSEPMAELSRFSCRPLVSGDNGDGAFGSEEEAELKLVLIGRTGSGKSATGNTILGRRHFLSALCLGSVTRVCECGGAELPAGSEGLKRRVLVVDMPGFGDTRLDAAEVRAEIAKCVALTAPGPHAFLLVTPLGRYTADEDAVVMEMTRVFGEEVFGHTLVLFTRGDDLEEDRSLDSVLYDRSTPESLQMLLRRCNGRFCIFNNRAMGNRSQVSTLLEMVQRLVENLGCYTNSLFTQAELAIRDEQQRRMSLGERVNRWRSRRGGTMAVSRRQVLRSAVNRIRSEAALSEKVLERIKVLVAAGATGMAVGAMFGAAAPLAMAAGASVMAGGSVGLAGVSAVGSALVIAATGKTAVALGAATGGVLGGSVGVLVGAEAPGPKQAALEAMQQVGGMGVAVLGVAAGVGGTIGAGSAVAALIEGGAMNVGESVANAVVTGGAAARVGGAAETVSIGNRVRGVASGVCGAMETMNSLTNGGSVEGASMMGVASRVGGVVETTGVAAGGSVASLGTTARILSAVAEAGRATAGIVLTGGLVIRVVRERVRSGSGGGASDNSFTERNSIKINWNR</sequence>
<comment type="caution">
    <text evidence="6">The sequence shown here is derived from an EMBL/GenBank/DDBJ whole genome shotgun (WGS) entry which is preliminary data.</text>
</comment>
<evidence type="ECO:0000256" key="3">
    <source>
        <dbReference type="ARBA" id="ARBA00023134"/>
    </source>
</evidence>
<name>A0A553QEL8_9TELE</name>
<dbReference type="InterPro" id="IPR045058">
    <property type="entry name" value="GIMA/IAN/Toc"/>
</dbReference>
<organism evidence="6 7">
    <name type="scientific">Danionella cerebrum</name>
    <dbReference type="NCBI Taxonomy" id="2873325"/>
    <lineage>
        <taxon>Eukaryota</taxon>
        <taxon>Metazoa</taxon>
        <taxon>Chordata</taxon>
        <taxon>Craniata</taxon>
        <taxon>Vertebrata</taxon>
        <taxon>Euteleostomi</taxon>
        <taxon>Actinopterygii</taxon>
        <taxon>Neopterygii</taxon>
        <taxon>Teleostei</taxon>
        <taxon>Ostariophysi</taxon>
        <taxon>Cypriniformes</taxon>
        <taxon>Danionidae</taxon>
        <taxon>Danioninae</taxon>
        <taxon>Danionella</taxon>
    </lineage>
</organism>
<dbReference type="Pfam" id="PF04548">
    <property type="entry name" value="AIG1"/>
    <property type="match status" value="1"/>
</dbReference>
<dbReference type="STRING" id="623744.A0A553QEL8"/>
<dbReference type="OrthoDB" id="8954335at2759"/>
<keyword evidence="4" id="KW-1133">Transmembrane helix</keyword>
<feature type="transmembrane region" description="Helical" evidence="4">
    <location>
        <begin position="371"/>
        <end position="394"/>
    </location>
</feature>
<reference evidence="6 7" key="1">
    <citation type="journal article" date="2019" name="Sci. Data">
        <title>Hybrid genome assembly and annotation of Danionella translucida.</title>
        <authorList>
            <person name="Kadobianskyi M."/>
            <person name="Schulze L."/>
            <person name="Schuelke M."/>
            <person name="Judkewitz B."/>
        </authorList>
    </citation>
    <scope>NUCLEOTIDE SEQUENCE [LARGE SCALE GENOMIC DNA]</scope>
    <source>
        <strain evidence="6 7">Bolton</strain>
    </source>
</reference>
<dbReference type="PANTHER" id="PTHR10903">
    <property type="entry name" value="GTPASE, IMAP FAMILY MEMBER-RELATED"/>
    <property type="match status" value="1"/>
</dbReference>
<dbReference type="SUPFAM" id="SSF52540">
    <property type="entry name" value="P-loop containing nucleoside triphosphate hydrolases"/>
    <property type="match status" value="1"/>
</dbReference>
<feature type="domain" description="AIG1-type G" evidence="5">
    <location>
        <begin position="105"/>
        <end position="312"/>
    </location>
</feature>
<gene>
    <name evidence="6" type="ORF">DNTS_018292</name>
</gene>
<dbReference type="PROSITE" id="PS51720">
    <property type="entry name" value="G_AIG1"/>
    <property type="match status" value="1"/>
</dbReference>
<evidence type="ECO:0000256" key="1">
    <source>
        <dbReference type="ARBA" id="ARBA00008535"/>
    </source>
</evidence>
<evidence type="ECO:0000313" key="7">
    <source>
        <dbReference type="Proteomes" id="UP000316079"/>
    </source>
</evidence>
<dbReference type="Gene3D" id="3.40.50.300">
    <property type="entry name" value="P-loop containing nucleotide triphosphate hydrolases"/>
    <property type="match status" value="1"/>
</dbReference>
<evidence type="ECO:0000313" key="6">
    <source>
        <dbReference type="EMBL" id="TRY88366.1"/>
    </source>
</evidence>
<dbReference type="AlphaFoldDB" id="A0A553QEL8"/>
<keyword evidence="4" id="KW-0812">Transmembrane</keyword>
<dbReference type="CDD" id="cd01852">
    <property type="entry name" value="AIG1"/>
    <property type="match status" value="1"/>
</dbReference>
<dbReference type="PANTHER" id="PTHR10903:SF170">
    <property type="entry name" value="GTPASE IMAP FAMILY MEMBER 7"/>
    <property type="match status" value="1"/>
</dbReference>
<protein>
    <recommendedName>
        <fullName evidence="5">AIG1-type G domain-containing protein</fullName>
    </recommendedName>
</protein>
<feature type="transmembrane region" description="Helical" evidence="4">
    <location>
        <begin position="468"/>
        <end position="492"/>
    </location>
</feature>
<proteinExistence type="inferred from homology"/>
<keyword evidence="7" id="KW-1185">Reference proteome</keyword>
<comment type="similarity">
    <text evidence="1">Belongs to the TRAFAC class TrmE-Era-EngA-EngB-Septin-like GTPase superfamily. AIG1/Toc34/Toc159-like paraseptin GTPase family. IAN subfamily.</text>
</comment>
<dbReference type="InterPro" id="IPR006703">
    <property type="entry name" value="G_AIG1"/>
</dbReference>
<dbReference type="GO" id="GO:0005525">
    <property type="term" value="F:GTP binding"/>
    <property type="evidence" value="ECO:0007669"/>
    <property type="project" value="UniProtKB-KW"/>
</dbReference>
<dbReference type="EMBL" id="SRMA01026048">
    <property type="protein sequence ID" value="TRY88366.1"/>
    <property type="molecule type" value="Genomic_DNA"/>
</dbReference>
<keyword evidence="2" id="KW-0547">Nucleotide-binding</keyword>
<feature type="transmembrane region" description="Helical" evidence="4">
    <location>
        <begin position="400"/>
        <end position="420"/>
    </location>
</feature>